<organism evidence="13 14">
    <name type="scientific">Kineococcus endophyticus</name>
    <dbReference type="NCBI Taxonomy" id="1181883"/>
    <lineage>
        <taxon>Bacteria</taxon>
        <taxon>Bacillati</taxon>
        <taxon>Actinomycetota</taxon>
        <taxon>Actinomycetes</taxon>
        <taxon>Kineosporiales</taxon>
        <taxon>Kineosporiaceae</taxon>
        <taxon>Kineococcus</taxon>
    </lineage>
</organism>
<evidence type="ECO:0000256" key="3">
    <source>
        <dbReference type="ARBA" id="ARBA00022723"/>
    </source>
</evidence>
<keyword evidence="6 10" id="KW-0378">Hydrolase</keyword>
<feature type="binding site" evidence="10">
    <location>
        <begin position="183"/>
        <end position="186"/>
    </location>
    <ligand>
        <name>GTP</name>
        <dbReference type="ChEBI" id="CHEBI:37565"/>
    </ligand>
</feature>
<feature type="domain" description="CP-type G" evidence="12">
    <location>
        <begin position="135"/>
        <end position="296"/>
    </location>
</feature>
<dbReference type="RefSeq" id="WP_367638407.1">
    <property type="nucleotide sequence ID" value="NZ_JBFNQN010000007.1"/>
</dbReference>
<proteinExistence type="inferred from homology"/>
<dbReference type="InterPro" id="IPR027417">
    <property type="entry name" value="P-loop_NTPase"/>
</dbReference>
<comment type="subunit">
    <text evidence="10">Monomer. Associates with 30S ribosomal subunit, binds 16S rRNA.</text>
</comment>
<evidence type="ECO:0000256" key="4">
    <source>
        <dbReference type="ARBA" id="ARBA00022730"/>
    </source>
</evidence>
<evidence type="ECO:0000256" key="7">
    <source>
        <dbReference type="ARBA" id="ARBA00022833"/>
    </source>
</evidence>
<keyword evidence="14" id="KW-1185">Reference proteome</keyword>
<keyword evidence="8 10" id="KW-0694">RNA-binding</keyword>
<feature type="binding site" evidence="10">
    <location>
        <begin position="235"/>
        <end position="243"/>
    </location>
    <ligand>
        <name>GTP</name>
        <dbReference type="ChEBI" id="CHEBI:37565"/>
    </ligand>
</feature>
<keyword evidence="7 10" id="KW-0862">Zinc</keyword>
<dbReference type="Pfam" id="PF03193">
    <property type="entry name" value="RsgA_GTPase"/>
    <property type="match status" value="1"/>
</dbReference>
<dbReference type="InterPro" id="IPR010914">
    <property type="entry name" value="RsgA_GTPase_dom"/>
</dbReference>
<comment type="cofactor">
    <cofactor evidence="10">
        <name>Zn(2+)</name>
        <dbReference type="ChEBI" id="CHEBI:29105"/>
    </cofactor>
    <text evidence="10">Binds 1 zinc ion per subunit.</text>
</comment>
<dbReference type="NCBIfam" id="TIGR00157">
    <property type="entry name" value="ribosome small subunit-dependent GTPase A"/>
    <property type="match status" value="1"/>
</dbReference>
<evidence type="ECO:0000256" key="9">
    <source>
        <dbReference type="ARBA" id="ARBA00023134"/>
    </source>
</evidence>
<keyword evidence="4 10" id="KW-0699">rRNA-binding</keyword>
<evidence type="ECO:0000259" key="11">
    <source>
        <dbReference type="PROSITE" id="PS50936"/>
    </source>
</evidence>
<dbReference type="PANTHER" id="PTHR32120">
    <property type="entry name" value="SMALL RIBOSOMAL SUBUNIT BIOGENESIS GTPASE RSGA"/>
    <property type="match status" value="1"/>
</dbReference>
<dbReference type="PROSITE" id="PS51721">
    <property type="entry name" value="G_CP"/>
    <property type="match status" value="1"/>
</dbReference>
<comment type="function">
    <text evidence="10">One of several proteins that assist in the late maturation steps of the functional core of the 30S ribosomal subunit. Helps release RbfA from mature subunits. May play a role in the assembly of ribosomal proteins into the subunit. Circularly permuted GTPase that catalyzes slow GTP hydrolysis, GTPase activity is stimulated by the 30S ribosomal subunit.</text>
</comment>
<dbReference type="InterPro" id="IPR004881">
    <property type="entry name" value="Ribosome_biogen_GTPase_RsgA"/>
</dbReference>
<accession>A0ABV3P6X9</accession>
<evidence type="ECO:0000313" key="13">
    <source>
        <dbReference type="EMBL" id="MEW9265365.1"/>
    </source>
</evidence>
<feature type="binding site" evidence="10">
    <location>
        <position position="332"/>
    </location>
    <ligand>
        <name>Zn(2+)</name>
        <dbReference type="ChEBI" id="CHEBI:29105"/>
    </ligand>
</feature>
<feature type="domain" description="EngC GTPase" evidence="11">
    <location>
        <begin position="144"/>
        <end position="294"/>
    </location>
</feature>
<dbReference type="SUPFAM" id="SSF52540">
    <property type="entry name" value="P-loop containing nucleoside triphosphate hydrolases"/>
    <property type="match status" value="1"/>
</dbReference>
<keyword evidence="1 10" id="KW-0963">Cytoplasm</keyword>
<evidence type="ECO:0000313" key="14">
    <source>
        <dbReference type="Proteomes" id="UP001555826"/>
    </source>
</evidence>
<protein>
    <recommendedName>
        <fullName evidence="10">Small ribosomal subunit biogenesis GTPase RsgA</fullName>
        <ecNumber evidence="10">3.6.1.-</ecNumber>
    </recommendedName>
</protein>
<dbReference type="Gene3D" id="1.10.40.50">
    <property type="entry name" value="Probable gtpase engc, domain 3"/>
    <property type="match status" value="1"/>
</dbReference>
<evidence type="ECO:0000256" key="6">
    <source>
        <dbReference type="ARBA" id="ARBA00022801"/>
    </source>
</evidence>
<dbReference type="CDD" id="cd01854">
    <property type="entry name" value="YjeQ_EngC"/>
    <property type="match status" value="1"/>
</dbReference>
<reference evidence="13 14" key="1">
    <citation type="submission" date="2024-07" db="EMBL/GenBank/DDBJ databases">
        <authorList>
            <person name="Thanompreechachai J."/>
            <person name="Duangmal K."/>
        </authorList>
    </citation>
    <scope>NUCLEOTIDE SEQUENCE [LARGE SCALE GENOMIC DNA]</scope>
    <source>
        <strain evidence="13 14">KCTC 19886</strain>
    </source>
</reference>
<comment type="caution">
    <text evidence="13">The sequence shown here is derived from an EMBL/GenBank/DDBJ whole genome shotgun (WGS) entry which is preliminary data.</text>
</comment>
<feature type="binding site" evidence="10">
    <location>
        <position position="319"/>
    </location>
    <ligand>
        <name>Zn(2+)</name>
        <dbReference type="ChEBI" id="CHEBI:29105"/>
    </ligand>
</feature>
<name>A0ABV3P6X9_9ACTN</name>
<keyword evidence="3 10" id="KW-0479">Metal-binding</keyword>
<feature type="binding site" evidence="10">
    <location>
        <position position="324"/>
    </location>
    <ligand>
        <name>Zn(2+)</name>
        <dbReference type="ChEBI" id="CHEBI:29105"/>
    </ligand>
</feature>
<dbReference type="InterPro" id="IPR030378">
    <property type="entry name" value="G_CP_dom"/>
</dbReference>
<dbReference type="EC" id="3.6.1.-" evidence="10"/>
<evidence type="ECO:0000256" key="10">
    <source>
        <dbReference type="HAMAP-Rule" id="MF_01820"/>
    </source>
</evidence>
<evidence type="ECO:0000256" key="8">
    <source>
        <dbReference type="ARBA" id="ARBA00022884"/>
    </source>
</evidence>
<keyword evidence="2 10" id="KW-0690">Ribosome biogenesis</keyword>
<keyword evidence="9 10" id="KW-0342">GTP-binding</keyword>
<dbReference type="Gene3D" id="3.40.50.300">
    <property type="entry name" value="P-loop containing nucleotide triphosphate hydrolases"/>
    <property type="match status" value="1"/>
</dbReference>
<evidence type="ECO:0000259" key="12">
    <source>
        <dbReference type="PROSITE" id="PS51721"/>
    </source>
</evidence>
<evidence type="ECO:0000256" key="1">
    <source>
        <dbReference type="ARBA" id="ARBA00022490"/>
    </source>
</evidence>
<sequence>MTIEANPSDPLTRLGWDEDWDRRWAVFHAGFRTGSTASSRVFSPAGTPGAAIPAKNTGENTEPHLLPARVVRVHRGACDVQTPLGPQRVEVPAGTLVPEPTTGDWVGLSLDDPDGARPVGVLPRRTVLARASVTGRSAEHVLAANVDTVVVAIGAESRTTNGRVERFLALAWNSGAHPVVALTKSDLVPAHDLDRIADRVRTDAVGVEVVPVRQDDPATVAELRNHLRGTVVLLGSSGAGKSTLANLLLGEDRFAVGAVRSVDGKGRHTTVTRELQPVPGAGEPLVLVDTPGLRSLGVSDLGDALDRTFADVEEIAVDCRFSDCSHTSEPGCAVLAAIDAGVFDRHRLENLRKLEREQAWFASRTDARLAADRRREWKKIAKANRDRYT</sequence>
<evidence type="ECO:0000256" key="5">
    <source>
        <dbReference type="ARBA" id="ARBA00022741"/>
    </source>
</evidence>
<gene>
    <name evidence="10 13" type="primary">rsgA</name>
    <name evidence="13" type="ORF">AB1207_11450</name>
</gene>
<keyword evidence="5 10" id="KW-0547">Nucleotide-binding</keyword>
<comment type="similarity">
    <text evidence="10">Belongs to the TRAFAC class YlqF/YawG GTPase family. RsgA subfamily.</text>
</comment>
<feature type="binding site" evidence="10">
    <location>
        <position position="326"/>
    </location>
    <ligand>
        <name>Zn(2+)</name>
        <dbReference type="ChEBI" id="CHEBI:29105"/>
    </ligand>
</feature>
<dbReference type="Proteomes" id="UP001555826">
    <property type="component" value="Unassembled WGS sequence"/>
</dbReference>
<comment type="subcellular location">
    <subcellularLocation>
        <location evidence="10">Cytoplasm</location>
    </subcellularLocation>
</comment>
<dbReference type="EMBL" id="JBFNQN010000007">
    <property type="protein sequence ID" value="MEW9265365.1"/>
    <property type="molecule type" value="Genomic_DNA"/>
</dbReference>
<dbReference type="PROSITE" id="PS50936">
    <property type="entry name" value="ENGC_GTPASE"/>
    <property type="match status" value="1"/>
</dbReference>
<dbReference type="HAMAP" id="MF_01820">
    <property type="entry name" value="GTPase_RsgA"/>
    <property type="match status" value="1"/>
</dbReference>
<dbReference type="PANTHER" id="PTHR32120:SF10">
    <property type="entry name" value="SMALL RIBOSOMAL SUBUNIT BIOGENESIS GTPASE RSGA"/>
    <property type="match status" value="1"/>
</dbReference>
<evidence type="ECO:0000256" key="2">
    <source>
        <dbReference type="ARBA" id="ARBA00022517"/>
    </source>
</evidence>